<comment type="caution">
    <text evidence="1">The sequence shown here is derived from an EMBL/GenBank/DDBJ whole genome shotgun (WGS) entry which is preliminary data.</text>
</comment>
<dbReference type="EMBL" id="BSXV01005388">
    <property type="protein sequence ID" value="GMF02170.1"/>
    <property type="molecule type" value="Genomic_DNA"/>
</dbReference>
<evidence type="ECO:0000313" key="2">
    <source>
        <dbReference type="Proteomes" id="UP001165101"/>
    </source>
</evidence>
<proteinExistence type="predicted"/>
<name>A0ACB5U4Q1_CANBO</name>
<evidence type="ECO:0000313" key="1">
    <source>
        <dbReference type="EMBL" id="GMF02170.1"/>
    </source>
</evidence>
<organism evidence="1 2">
    <name type="scientific">Candida boidinii</name>
    <name type="common">Yeast</name>
    <dbReference type="NCBI Taxonomy" id="5477"/>
    <lineage>
        <taxon>Eukaryota</taxon>
        <taxon>Fungi</taxon>
        <taxon>Dikarya</taxon>
        <taxon>Ascomycota</taxon>
        <taxon>Saccharomycotina</taxon>
        <taxon>Pichiomycetes</taxon>
        <taxon>Pichiales</taxon>
        <taxon>Pichiaceae</taxon>
        <taxon>Ogataea</taxon>
        <taxon>Ogataea/Candida clade</taxon>
    </lineage>
</organism>
<accession>A0ACB5U4Q1</accession>
<dbReference type="Proteomes" id="UP001165101">
    <property type="component" value="Unassembled WGS sequence"/>
</dbReference>
<gene>
    <name evidence="1" type="ORF">Cboi01_000604900</name>
</gene>
<keyword evidence="2" id="KW-1185">Reference proteome</keyword>
<sequence>MGISTNQFSVSGIANFDSARLALSDNAEDAAKRDLKYSGPPFGNLAEELQEGISNYLYNRGIDDQLAEFILAYSSVKENDEYINWLEKMTKFFN</sequence>
<protein>
    <submittedName>
        <fullName evidence="1">Unnamed protein product</fullName>
    </submittedName>
</protein>
<reference evidence="1" key="1">
    <citation type="submission" date="2023-04" db="EMBL/GenBank/DDBJ databases">
        <title>Candida boidinii NBRC 1967.</title>
        <authorList>
            <person name="Ichikawa N."/>
            <person name="Sato H."/>
            <person name="Tonouchi N."/>
        </authorList>
    </citation>
    <scope>NUCLEOTIDE SEQUENCE</scope>
    <source>
        <strain evidence="1">NBRC 1967</strain>
    </source>
</reference>